<dbReference type="AlphaFoldDB" id="A0AAN7T5P5"/>
<organism evidence="2 3">
    <name type="scientific">Lithohypha guttulata</name>
    <dbReference type="NCBI Taxonomy" id="1690604"/>
    <lineage>
        <taxon>Eukaryota</taxon>
        <taxon>Fungi</taxon>
        <taxon>Dikarya</taxon>
        <taxon>Ascomycota</taxon>
        <taxon>Pezizomycotina</taxon>
        <taxon>Eurotiomycetes</taxon>
        <taxon>Chaetothyriomycetidae</taxon>
        <taxon>Chaetothyriales</taxon>
        <taxon>Trichomeriaceae</taxon>
        <taxon>Lithohypha</taxon>
    </lineage>
</organism>
<comment type="caution">
    <text evidence="2">The sequence shown here is derived from an EMBL/GenBank/DDBJ whole genome shotgun (WGS) entry which is preliminary data.</text>
</comment>
<feature type="region of interest" description="Disordered" evidence="1">
    <location>
        <begin position="124"/>
        <end position="160"/>
    </location>
</feature>
<evidence type="ECO:0000313" key="3">
    <source>
        <dbReference type="Proteomes" id="UP001309876"/>
    </source>
</evidence>
<protein>
    <submittedName>
        <fullName evidence="2">Uncharacterized protein</fullName>
    </submittedName>
</protein>
<dbReference type="EMBL" id="JAVRRJ010000001">
    <property type="protein sequence ID" value="KAK5089855.1"/>
    <property type="molecule type" value="Genomic_DNA"/>
</dbReference>
<sequence length="292" mass="33112">MLLTEAAQPFFFTANSSGEESWAQAGVASQRRQKYTRSRSSASSGSFSRALRLADIAKQHGFGMHVENWREDLLPVRQYLPMQHIIGSLKRDRDQAVNYVESPNIYPARDDIVQRQRELAALSPGSEDSFLDELRSPKRRRTSDCSRTESQCTTDSDPDRRFSYQTAEHVAKDIPQAALPGLNHVLNLSTITADERDIFTEYAPKHLDDSQLLMTELLQMRENMINGIDEEDTQDSADAGVEEFCSPVLPPEREAEVEKAFEDFLDLQDNHFLAKIVTTLPDTVTDIDRSRD</sequence>
<proteinExistence type="predicted"/>
<reference evidence="2 3" key="1">
    <citation type="submission" date="2023-08" db="EMBL/GenBank/DDBJ databases">
        <title>Black Yeasts Isolated from many extreme environments.</title>
        <authorList>
            <person name="Coleine C."/>
            <person name="Stajich J.E."/>
            <person name="Selbmann L."/>
        </authorList>
    </citation>
    <scope>NUCLEOTIDE SEQUENCE [LARGE SCALE GENOMIC DNA]</scope>
    <source>
        <strain evidence="2 3">CCFEE 5910</strain>
    </source>
</reference>
<dbReference type="Proteomes" id="UP001309876">
    <property type="component" value="Unassembled WGS sequence"/>
</dbReference>
<keyword evidence="3" id="KW-1185">Reference proteome</keyword>
<name>A0AAN7T5P5_9EURO</name>
<accession>A0AAN7T5P5</accession>
<feature type="compositionally biased region" description="Basic and acidic residues" evidence="1">
    <location>
        <begin position="132"/>
        <end position="147"/>
    </location>
</feature>
<gene>
    <name evidence="2" type="ORF">LTR05_000022</name>
</gene>
<evidence type="ECO:0000256" key="1">
    <source>
        <dbReference type="SAM" id="MobiDB-lite"/>
    </source>
</evidence>
<evidence type="ECO:0000313" key="2">
    <source>
        <dbReference type="EMBL" id="KAK5089855.1"/>
    </source>
</evidence>